<dbReference type="SUPFAM" id="SSF51717">
    <property type="entry name" value="Dihydropteroate synthetase-like"/>
    <property type="match status" value="1"/>
</dbReference>
<dbReference type="UniPathway" id="UPA00077">
    <property type="reaction ID" value="UER00156"/>
</dbReference>
<comment type="caution">
    <text evidence="14">The sequence shown here is derived from an EMBL/GenBank/DDBJ whole genome shotgun (WGS) entry which is preliminary data.</text>
</comment>
<dbReference type="InterPro" id="IPR006390">
    <property type="entry name" value="DHP_synth_dom"/>
</dbReference>
<dbReference type="NCBIfam" id="TIGR01496">
    <property type="entry name" value="DHPS"/>
    <property type="match status" value="1"/>
</dbReference>
<evidence type="ECO:0000256" key="11">
    <source>
        <dbReference type="ARBA" id="ARBA00030193"/>
    </source>
</evidence>
<dbReference type="Pfam" id="PF00809">
    <property type="entry name" value="Pterin_bind"/>
    <property type="match status" value="1"/>
</dbReference>
<evidence type="ECO:0000256" key="3">
    <source>
        <dbReference type="ARBA" id="ARBA00004763"/>
    </source>
</evidence>
<evidence type="ECO:0000256" key="5">
    <source>
        <dbReference type="ARBA" id="ARBA00012458"/>
    </source>
</evidence>
<dbReference type="EMBL" id="QKYV01000007">
    <property type="protein sequence ID" value="PZW38805.1"/>
    <property type="molecule type" value="Genomic_DNA"/>
</dbReference>
<dbReference type="GO" id="GO:0046654">
    <property type="term" value="P:tetrahydrofolate biosynthetic process"/>
    <property type="evidence" value="ECO:0007669"/>
    <property type="project" value="UniProtKB-UniPathway"/>
</dbReference>
<dbReference type="EC" id="2.5.1.15" evidence="5 12"/>
<keyword evidence="9 12" id="KW-0460">Magnesium</keyword>
<keyword evidence="8 12" id="KW-0479">Metal-binding</keyword>
<evidence type="ECO:0000256" key="1">
    <source>
        <dbReference type="ARBA" id="ARBA00000012"/>
    </source>
</evidence>
<evidence type="ECO:0000313" key="15">
    <source>
        <dbReference type="Proteomes" id="UP000249542"/>
    </source>
</evidence>
<comment type="catalytic activity">
    <reaction evidence="1">
        <text>(7,8-dihydropterin-6-yl)methyl diphosphate + 4-aminobenzoate = 7,8-dihydropteroate + diphosphate</text>
        <dbReference type="Rhea" id="RHEA:19949"/>
        <dbReference type="ChEBI" id="CHEBI:17836"/>
        <dbReference type="ChEBI" id="CHEBI:17839"/>
        <dbReference type="ChEBI" id="CHEBI:33019"/>
        <dbReference type="ChEBI" id="CHEBI:72950"/>
        <dbReference type="EC" id="2.5.1.15"/>
    </reaction>
</comment>
<dbReference type="GO" id="GO:0005829">
    <property type="term" value="C:cytosol"/>
    <property type="evidence" value="ECO:0007669"/>
    <property type="project" value="TreeGrafter"/>
</dbReference>
<dbReference type="GO" id="GO:0046656">
    <property type="term" value="P:folic acid biosynthetic process"/>
    <property type="evidence" value="ECO:0007669"/>
    <property type="project" value="UniProtKB-KW"/>
</dbReference>
<proteinExistence type="inferred from homology"/>
<dbReference type="Gene3D" id="3.20.20.20">
    <property type="entry name" value="Dihydropteroate synthase-like"/>
    <property type="match status" value="1"/>
</dbReference>
<organism evidence="14 15">
    <name type="scientific">Mesonia algae</name>
    <dbReference type="NCBI Taxonomy" id="213248"/>
    <lineage>
        <taxon>Bacteria</taxon>
        <taxon>Pseudomonadati</taxon>
        <taxon>Bacteroidota</taxon>
        <taxon>Flavobacteriia</taxon>
        <taxon>Flavobacteriales</taxon>
        <taxon>Flavobacteriaceae</taxon>
        <taxon>Mesonia</taxon>
    </lineage>
</organism>
<comment type="pathway">
    <text evidence="3 12">Cofactor biosynthesis; tetrahydrofolate biosynthesis; 7,8-dihydrofolate from 2-amino-4-hydroxy-6-hydroxymethyl-7,8-dihydropteridine diphosphate and 4-aminobenzoate: step 1/2.</text>
</comment>
<dbReference type="PANTHER" id="PTHR20941">
    <property type="entry name" value="FOLATE SYNTHESIS PROTEINS"/>
    <property type="match status" value="1"/>
</dbReference>
<keyword evidence="15" id="KW-1185">Reference proteome</keyword>
<dbReference type="InterPro" id="IPR000489">
    <property type="entry name" value="Pterin-binding_dom"/>
</dbReference>
<sequence>MTINCNGKLISLETPKIMGILNLTPDSFYDGGSYKNEQEILQQTEKMLADGAFCIDVGAYSSRPNAKDVSTKEELQRLMPVIELLQKEFPDIILSIDTFRSEIARKAIDNGAAIINDISGGSLDELMMKTVGELKVPYILMHMRGTPKTMQSLTQYDDLLQDMIYYFSNKVTEARSFGIHDIILDPGFGFAKTTSQNFELLKNLSLLNMLELPVLAGLSRKSMVYKTLEISANEALNGTSVLNTLALQQGAKLLRVHDVKEAKECIDLVAQL</sequence>
<comment type="similarity">
    <text evidence="4 12">Belongs to the DHPS family.</text>
</comment>
<dbReference type="RefSeq" id="WP_111541746.1">
    <property type="nucleotide sequence ID" value="NZ_QKYV01000007.1"/>
</dbReference>
<evidence type="ECO:0000256" key="4">
    <source>
        <dbReference type="ARBA" id="ARBA00009503"/>
    </source>
</evidence>
<evidence type="ECO:0000256" key="7">
    <source>
        <dbReference type="ARBA" id="ARBA00022679"/>
    </source>
</evidence>
<feature type="domain" description="Pterin-binding" evidence="13">
    <location>
        <begin position="15"/>
        <end position="267"/>
    </location>
</feature>
<dbReference type="GO" id="GO:0004156">
    <property type="term" value="F:dihydropteroate synthase activity"/>
    <property type="evidence" value="ECO:0007669"/>
    <property type="project" value="UniProtKB-EC"/>
</dbReference>
<keyword evidence="7 12" id="KW-0808">Transferase</keyword>
<accession>A0A2W7I0M0</accession>
<evidence type="ECO:0000256" key="6">
    <source>
        <dbReference type="ARBA" id="ARBA00016919"/>
    </source>
</evidence>
<gene>
    <name evidence="14" type="ORF">LX95_02472</name>
</gene>
<evidence type="ECO:0000256" key="12">
    <source>
        <dbReference type="RuleBase" id="RU361205"/>
    </source>
</evidence>
<protein>
    <recommendedName>
        <fullName evidence="6 12">Dihydropteroate synthase</fullName>
        <shortName evidence="12">DHPS</shortName>
        <ecNumber evidence="5 12">2.5.1.15</ecNumber>
    </recommendedName>
    <alternativeName>
        <fullName evidence="11 12">Dihydropteroate pyrophosphorylase</fullName>
    </alternativeName>
</protein>
<dbReference type="PANTHER" id="PTHR20941:SF1">
    <property type="entry name" value="FOLIC ACID SYNTHESIS PROTEIN FOL1"/>
    <property type="match status" value="1"/>
</dbReference>
<dbReference type="CDD" id="cd00739">
    <property type="entry name" value="DHPS"/>
    <property type="match status" value="1"/>
</dbReference>
<evidence type="ECO:0000256" key="10">
    <source>
        <dbReference type="ARBA" id="ARBA00022909"/>
    </source>
</evidence>
<dbReference type="InterPro" id="IPR011005">
    <property type="entry name" value="Dihydropteroate_synth-like_sf"/>
</dbReference>
<dbReference type="GO" id="GO:0046872">
    <property type="term" value="F:metal ion binding"/>
    <property type="evidence" value="ECO:0007669"/>
    <property type="project" value="UniProtKB-KW"/>
</dbReference>
<evidence type="ECO:0000313" key="14">
    <source>
        <dbReference type="EMBL" id="PZW38805.1"/>
    </source>
</evidence>
<dbReference type="InterPro" id="IPR045031">
    <property type="entry name" value="DHP_synth-like"/>
</dbReference>
<dbReference type="PROSITE" id="PS50972">
    <property type="entry name" value="PTERIN_BINDING"/>
    <property type="match status" value="1"/>
</dbReference>
<evidence type="ECO:0000256" key="2">
    <source>
        <dbReference type="ARBA" id="ARBA00001946"/>
    </source>
</evidence>
<evidence type="ECO:0000256" key="9">
    <source>
        <dbReference type="ARBA" id="ARBA00022842"/>
    </source>
</evidence>
<dbReference type="Proteomes" id="UP000249542">
    <property type="component" value="Unassembled WGS sequence"/>
</dbReference>
<evidence type="ECO:0000256" key="8">
    <source>
        <dbReference type="ARBA" id="ARBA00022723"/>
    </source>
</evidence>
<dbReference type="AlphaFoldDB" id="A0A2W7I0M0"/>
<dbReference type="PROSITE" id="PS00792">
    <property type="entry name" value="DHPS_1"/>
    <property type="match status" value="1"/>
</dbReference>
<comment type="cofactor">
    <cofactor evidence="2 12">
        <name>Mg(2+)</name>
        <dbReference type="ChEBI" id="CHEBI:18420"/>
    </cofactor>
</comment>
<comment type="function">
    <text evidence="12">Catalyzes the condensation of para-aminobenzoate (pABA) with 6-hydroxymethyl-7,8-dihydropterin diphosphate (DHPt-PP) to form 7,8-dihydropteroate (H2Pte), the immediate precursor of folate derivatives.</text>
</comment>
<dbReference type="FunFam" id="3.20.20.20:FF:000006">
    <property type="entry name" value="Dihydropteroate synthase"/>
    <property type="match status" value="1"/>
</dbReference>
<reference evidence="14 15" key="1">
    <citation type="submission" date="2018-06" db="EMBL/GenBank/DDBJ databases">
        <title>Genomic Encyclopedia of Archaeal and Bacterial Type Strains, Phase II (KMG-II): from individual species to whole genera.</title>
        <authorList>
            <person name="Goeker M."/>
        </authorList>
    </citation>
    <scope>NUCLEOTIDE SEQUENCE [LARGE SCALE GENOMIC DNA]</scope>
    <source>
        <strain evidence="14 15">DSM 15361</strain>
    </source>
</reference>
<name>A0A2W7I0M0_9FLAO</name>
<evidence type="ECO:0000259" key="13">
    <source>
        <dbReference type="PROSITE" id="PS50972"/>
    </source>
</evidence>
<keyword evidence="10 12" id="KW-0289">Folate biosynthesis</keyword>